<dbReference type="OrthoDB" id="360721at2"/>
<sequence>MAHEKNAKHGDLSFTEKLSEFLQKNRKGLIVCLAASIVILAGILAGFTIKDKLESGALSKVEEFSRRYEALRVFIGSEEADAASKQADIAALQEELNAFTAKNRGYPAARAWAIAGNIYGDLKNWADSEKAWSSAAKAAAKTYYAPISLFNAAAAAEEQGNNAGAIDLYTRALDFASVFPSAPRAQFSIGRLQEAQGNKAAALEAYRTLLSKWPNDQVWSNLAHSRIVTLSIP</sequence>
<feature type="transmembrane region" description="Helical" evidence="2">
    <location>
        <begin position="28"/>
        <end position="49"/>
    </location>
</feature>
<feature type="coiled-coil region" evidence="1">
    <location>
        <begin position="75"/>
        <end position="102"/>
    </location>
</feature>
<dbReference type="InterPro" id="IPR011990">
    <property type="entry name" value="TPR-like_helical_dom_sf"/>
</dbReference>
<dbReference type="Gene3D" id="1.25.40.10">
    <property type="entry name" value="Tetratricopeptide repeat domain"/>
    <property type="match status" value="1"/>
</dbReference>
<gene>
    <name evidence="3" type="ordered locus">TREAZ_0505</name>
</gene>
<keyword evidence="1" id="KW-0175">Coiled coil</keyword>
<proteinExistence type="predicted"/>
<evidence type="ECO:0000256" key="2">
    <source>
        <dbReference type="SAM" id="Phobius"/>
    </source>
</evidence>
<reference evidence="3 4" key="2">
    <citation type="journal article" date="2011" name="ISME J.">
        <title>RNA-seq reveals cooperative metabolic interactions between two termite-gut spirochete species in co-culture.</title>
        <authorList>
            <person name="Rosenthal A.Z."/>
            <person name="Matson E.G."/>
            <person name="Eldar A."/>
            <person name="Leadbetter J.R."/>
        </authorList>
    </citation>
    <scope>NUCLEOTIDE SEQUENCE [LARGE SCALE GENOMIC DNA]</scope>
    <source>
        <strain evidence="4">ATCC BAA-888 / DSM 13862 / ZAS-9</strain>
    </source>
</reference>
<accession>F5YC67</accession>
<dbReference type="STRING" id="545695.TREAZ_0505"/>
<dbReference type="EMBL" id="CP001841">
    <property type="protein sequence ID" value="AEF80441.1"/>
    <property type="molecule type" value="Genomic_DNA"/>
</dbReference>
<dbReference type="AlphaFoldDB" id="F5YC67"/>
<dbReference type="eggNOG" id="COG1729">
    <property type="taxonomic scope" value="Bacteria"/>
</dbReference>
<dbReference type="InterPro" id="IPR019734">
    <property type="entry name" value="TPR_rpt"/>
</dbReference>
<dbReference type="HOGENOM" id="CLU_105450_0_0_12"/>
<protein>
    <submittedName>
        <fullName evidence="3">Tetratricopeptide repeat protein</fullName>
    </submittedName>
</protein>
<dbReference type="Pfam" id="PF13432">
    <property type="entry name" value="TPR_16"/>
    <property type="match status" value="2"/>
</dbReference>
<keyword evidence="2" id="KW-0812">Transmembrane</keyword>
<evidence type="ECO:0000313" key="4">
    <source>
        <dbReference type="Proteomes" id="UP000009222"/>
    </source>
</evidence>
<reference evidence="4" key="1">
    <citation type="submission" date="2009-12" db="EMBL/GenBank/DDBJ databases">
        <title>Complete sequence of Treponema azotonutricium strain ZAS-9.</title>
        <authorList>
            <person name="Tetu S.G."/>
            <person name="Matson E."/>
            <person name="Ren Q."/>
            <person name="Seshadri R."/>
            <person name="Elbourne L."/>
            <person name="Hassan K.A."/>
            <person name="Durkin A."/>
            <person name="Radune D."/>
            <person name="Mohamoud Y."/>
            <person name="Shay R."/>
            <person name="Jin S."/>
            <person name="Zhang X."/>
            <person name="Lucey K."/>
            <person name="Ballor N.R."/>
            <person name="Ottesen E."/>
            <person name="Rosenthal R."/>
            <person name="Allen A."/>
            <person name="Leadbetter J.R."/>
            <person name="Paulsen I.T."/>
        </authorList>
    </citation>
    <scope>NUCLEOTIDE SEQUENCE [LARGE SCALE GENOMIC DNA]</scope>
    <source>
        <strain evidence="4">ATCC BAA-888 / DSM 13862 / ZAS-9</strain>
    </source>
</reference>
<evidence type="ECO:0000256" key="1">
    <source>
        <dbReference type="SAM" id="Coils"/>
    </source>
</evidence>
<keyword evidence="4" id="KW-1185">Reference proteome</keyword>
<organism evidence="3 4">
    <name type="scientific">Leadbettera azotonutricia (strain ATCC BAA-888 / DSM 13862 / ZAS-9)</name>
    <name type="common">Treponema azotonutricium</name>
    <dbReference type="NCBI Taxonomy" id="545695"/>
    <lineage>
        <taxon>Bacteria</taxon>
        <taxon>Pseudomonadati</taxon>
        <taxon>Spirochaetota</taxon>
        <taxon>Spirochaetia</taxon>
        <taxon>Spirochaetales</taxon>
        <taxon>Breznakiellaceae</taxon>
        <taxon>Leadbettera</taxon>
    </lineage>
</organism>
<dbReference type="SUPFAM" id="SSF48452">
    <property type="entry name" value="TPR-like"/>
    <property type="match status" value="1"/>
</dbReference>
<dbReference type="Proteomes" id="UP000009222">
    <property type="component" value="Chromosome"/>
</dbReference>
<keyword evidence="2" id="KW-0472">Membrane</keyword>
<name>F5YC67_LEAAZ</name>
<dbReference type="RefSeq" id="WP_015711446.1">
    <property type="nucleotide sequence ID" value="NC_015577.1"/>
</dbReference>
<dbReference type="SMART" id="SM00028">
    <property type="entry name" value="TPR"/>
    <property type="match status" value="3"/>
</dbReference>
<evidence type="ECO:0000313" key="3">
    <source>
        <dbReference type="EMBL" id="AEF80441.1"/>
    </source>
</evidence>
<keyword evidence="2" id="KW-1133">Transmembrane helix</keyword>
<dbReference type="KEGG" id="taz:TREAZ_0505"/>
<dbReference type="InParanoid" id="F5YC67"/>